<comment type="caution">
    <text evidence="1">The sequence shown here is derived from an EMBL/GenBank/DDBJ whole genome shotgun (WGS) entry which is preliminary data.</text>
</comment>
<dbReference type="EMBL" id="AJWY01012175">
    <property type="protein sequence ID" value="EKC50671.1"/>
    <property type="molecule type" value="Genomic_DNA"/>
</dbReference>
<accession>K1STX0</accession>
<reference evidence="1" key="1">
    <citation type="journal article" date="2013" name="Environ. Microbiol.">
        <title>Microbiota from the distal guts of lean and obese adolescents exhibit partial functional redundancy besides clear differences in community structure.</title>
        <authorList>
            <person name="Ferrer M."/>
            <person name="Ruiz A."/>
            <person name="Lanza F."/>
            <person name="Haange S.B."/>
            <person name="Oberbach A."/>
            <person name="Till H."/>
            <person name="Bargiela R."/>
            <person name="Campoy C."/>
            <person name="Segura M.T."/>
            <person name="Richter M."/>
            <person name="von Bergen M."/>
            <person name="Seifert J."/>
            <person name="Suarez A."/>
        </authorList>
    </citation>
    <scope>NUCLEOTIDE SEQUENCE</scope>
</reference>
<evidence type="ECO:0000313" key="1">
    <source>
        <dbReference type="EMBL" id="EKC50671.1"/>
    </source>
</evidence>
<protein>
    <submittedName>
        <fullName evidence="1">Uncharacterized protein</fullName>
    </submittedName>
</protein>
<gene>
    <name evidence="1" type="ORF">LEA_17761</name>
</gene>
<dbReference type="AlphaFoldDB" id="K1STX0"/>
<sequence>NDNLAAALLARGRDNDPATMLAAMNGGMGGGWNNPFAYMMMLGMFRFMYGDCWNGQNGNVQRSEIQSQIDSLRTQMSDNHNSDLLMGAIQGNNQDLKTLAANLNCDFNALQSSVCGIQAGIQQISGQVGYSAERVINAISQGNLQMTIALKDCCCQTQQNIIKMGYDNQLGQKNIENSMQRGFDFNNRSIERGFSALGYQMQQDKCDIIRSNQDNTQRVIDVLNNHWQQDLQQRYNDARLELSQQRQNAELIAALKTTTTTTGA</sequence>
<name>K1STX0_9ZZZZ</name>
<organism evidence="1">
    <name type="scientific">human gut metagenome</name>
    <dbReference type="NCBI Taxonomy" id="408170"/>
    <lineage>
        <taxon>unclassified sequences</taxon>
        <taxon>metagenomes</taxon>
        <taxon>organismal metagenomes</taxon>
    </lineage>
</organism>
<feature type="non-terminal residue" evidence="1">
    <location>
        <position position="1"/>
    </location>
</feature>
<proteinExistence type="predicted"/>